<keyword evidence="4" id="KW-1003">Cell membrane</keyword>
<feature type="transmembrane region" description="Helical" evidence="8">
    <location>
        <begin position="7"/>
        <end position="26"/>
    </location>
</feature>
<reference evidence="9 10" key="1">
    <citation type="submission" date="2020-10" db="EMBL/GenBank/DDBJ databases">
        <title>Blautia liquoris sp.nov., isolated from the mud in a fermentation cellar used for the production of Chinese strong-flavoured liquor.</title>
        <authorList>
            <person name="Lu L."/>
        </authorList>
    </citation>
    <scope>NUCLEOTIDE SEQUENCE [LARGE SCALE GENOMIC DNA]</scope>
    <source>
        <strain evidence="9 10">LZLJ-3</strain>
    </source>
</reference>
<accession>A0A7M2RNZ5</accession>
<feature type="transmembrane region" description="Helical" evidence="8">
    <location>
        <begin position="173"/>
        <end position="191"/>
    </location>
</feature>
<dbReference type="PANTHER" id="PTHR34979">
    <property type="entry name" value="INNER MEMBRANE PROTEIN YGAZ"/>
    <property type="match status" value="1"/>
</dbReference>
<keyword evidence="6 8" id="KW-1133">Transmembrane helix</keyword>
<organism evidence="9 10">
    <name type="scientific">Blautia liquoris</name>
    <dbReference type="NCBI Taxonomy" id="2779518"/>
    <lineage>
        <taxon>Bacteria</taxon>
        <taxon>Bacillati</taxon>
        <taxon>Bacillota</taxon>
        <taxon>Clostridia</taxon>
        <taxon>Lachnospirales</taxon>
        <taxon>Lachnospiraceae</taxon>
        <taxon>Blautia</taxon>
    </lineage>
</organism>
<keyword evidence="3" id="KW-0813">Transport</keyword>
<dbReference type="Proteomes" id="UP000593601">
    <property type="component" value="Chromosome"/>
</dbReference>
<evidence type="ECO:0000256" key="6">
    <source>
        <dbReference type="ARBA" id="ARBA00022989"/>
    </source>
</evidence>
<feature type="transmembrane region" description="Helical" evidence="8">
    <location>
        <begin position="146"/>
        <end position="166"/>
    </location>
</feature>
<dbReference type="Pfam" id="PF03591">
    <property type="entry name" value="AzlC"/>
    <property type="match status" value="1"/>
</dbReference>
<feature type="transmembrane region" description="Helical" evidence="8">
    <location>
        <begin position="46"/>
        <end position="67"/>
    </location>
</feature>
<gene>
    <name evidence="9" type="ORF">INP51_14740</name>
</gene>
<comment type="subcellular location">
    <subcellularLocation>
        <location evidence="1">Cell membrane</location>
        <topology evidence="1">Multi-pass membrane protein</topology>
    </subcellularLocation>
</comment>
<dbReference type="InterPro" id="IPR011606">
    <property type="entry name" value="Brnchd-chn_aa_trnsp_permease"/>
</dbReference>
<name>A0A7M2RNZ5_9FIRM</name>
<dbReference type="GO" id="GO:0005886">
    <property type="term" value="C:plasma membrane"/>
    <property type="evidence" value="ECO:0007669"/>
    <property type="project" value="UniProtKB-SubCell"/>
</dbReference>
<evidence type="ECO:0000256" key="4">
    <source>
        <dbReference type="ARBA" id="ARBA00022475"/>
    </source>
</evidence>
<dbReference type="GO" id="GO:1903785">
    <property type="term" value="P:L-valine transmembrane transport"/>
    <property type="evidence" value="ECO:0007669"/>
    <property type="project" value="TreeGrafter"/>
</dbReference>
<evidence type="ECO:0000256" key="7">
    <source>
        <dbReference type="ARBA" id="ARBA00023136"/>
    </source>
</evidence>
<evidence type="ECO:0000256" key="3">
    <source>
        <dbReference type="ARBA" id="ARBA00022448"/>
    </source>
</evidence>
<feature type="transmembrane region" description="Helical" evidence="8">
    <location>
        <begin position="117"/>
        <end position="140"/>
    </location>
</feature>
<evidence type="ECO:0000256" key="1">
    <source>
        <dbReference type="ARBA" id="ARBA00004651"/>
    </source>
</evidence>
<evidence type="ECO:0000256" key="8">
    <source>
        <dbReference type="SAM" id="Phobius"/>
    </source>
</evidence>
<evidence type="ECO:0000313" key="9">
    <source>
        <dbReference type="EMBL" id="QOV21092.1"/>
    </source>
</evidence>
<keyword evidence="7 8" id="KW-0472">Membrane</keyword>
<protein>
    <submittedName>
        <fullName evidence="9">AzlC family ABC transporter permease</fullName>
    </submittedName>
</protein>
<evidence type="ECO:0000256" key="5">
    <source>
        <dbReference type="ARBA" id="ARBA00022692"/>
    </source>
</evidence>
<dbReference type="KEGG" id="bliq:INP51_14740"/>
<keyword evidence="5 8" id="KW-0812">Transmembrane</keyword>
<proteinExistence type="inferred from homology"/>
<feature type="transmembrane region" description="Helical" evidence="8">
    <location>
        <begin position="203"/>
        <end position="221"/>
    </location>
</feature>
<evidence type="ECO:0000313" key="10">
    <source>
        <dbReference type="Proteomes" id="UP000593601"/>
    </source>
</evidence>
<dbReference type="EMBL" id="CP063304">
    <property type="protein sequence ID" value="QOV21092.1"/>
    <property type="molecule type" value="Genomic_DNA"/>
</dbReference>
<dbReference type="AlphaFoldDB" id="A0A7M2RNZ5"/>
<sequence length="231" mass="24433">MNAGIPIAVGYFAVSFTLGIAARNAGLNAFQGFLASLLNNASAGEYAGFALIAADATYLEVLLVTLITNARYLLMSFALSQKLSPNTPIHHRLLLGYAVTDEIFGISVSRPGYLNPYYTFGAILIAIPCWAVGTIIGVVAGNVLPLRAVSALSVALYGMFLAVIIPPGRKDKILTVLVIVSFVLSFISEKLPPLAHMSAGTRTIFLTVILSGLAAILFPVSKKEVDVTDES</sequence>
<keyword evidence="10" id="KW-1185">Reference proteome</keyword>
<evidence type="ECO:0000256" key="2">
    <source>
        <dbReference type="ARBA" id="ARBA00010735"/>
    </source>
</evidence>
<dbReference type="PANTHER" id="PTHR34979:SF1">
    <property type="entry name" value="INNER MEMBRANE PROTEIN YGAZ"/>
    <property type="match status" value="1"/>
</dbReference>
<comment type="similarity">
    <text evidence="2">Belongs to the AzlC family.</text>
</comment>